<evidence type="ECO:0000256" key="1">
    <source>
        <dbReference type="SAM" id="Phobius"/>
    </source>
</evidence>
<feature type="transmembrane region" description="Helical" evidence="1">
    <location>
        <begin position="41"/>
        <end position="62"/>
    </location>
</feature>
<feature type="transmembrane region" description="Helical" evidence="1">
    <location>
        <begin position="7"/>
        <end position="29"/>
    </location>
</feature>
<accession>A0A3E4LVG6</accession>
<proteinExistence type="predicted"/>
<sequence>MKKAKRILALIGVIFLVAMYLSTLIFSLIDSPLASDLLKGSVAATILVPVVLYGFVLFSRLFGNDHDDRND</sequence>
<evidence type="ECO:0000313" key="3">
    <source>
        <dbReference type="EMBL" id="RHF62927.1"/>
    </source>
</evidence>
<dbReference type="Proteomes" id="UP000284902">
    <property type="component" value="Unassembled WGS sequence"/>
</dbReference>
<dbReference type="AlphaFoldDB" id="A0A3E4LVG6"/>
<dbReference type="EMBL" id="QRHG01000003">
    <property type="protein sequence ID" value="RHF62927.1"/>
    <property type="molecule type" value="Genomic_DNA"/>
</dbReference>
<dbReference type="Proteomes" id="UP000285832">
    <property type="component" value="Unassembled WGS sequence"/>
</dbReference>
<protein>
    <submittedName>
        <fullName evidence="2">Uncharacterized protein</fullName>
    </submittedName>
</protein>
<keyword evidence="1" id="KW-0472">Membrane</keyword>
<keyword evidence="1" id="KW-0812">Transmembrane</keyword>
<dbReference type="GeneID" id="77333771"/>
<evidence type="ECO:0000313" key="2">
    <source>
        <dbReference type="EMBL" id="RGK41453.1"/>
    </source>
</evidence>
<dbReference type="Proteomes" id="UP000260793">
    <property type="component" value="Unassembled WGS sequence"/>
</dbReference>
<organism evidence="2 5">
    <name type="scientific">[Ruminococcus] lactaris</name>
    <dbReference type="NCBI Taxonomy" id="46228"/>
    <lineage>
        <taxon>Bacteria</taxon>
        <taxon>Bacillati</taxon>
        <taxon>Bacillota</taxon>
        <taxon>Clostridia</taxon>
        <taxon>Lachnospirales</taxon>
        <taxon>Lachnospiraceae</taxon>
        <taxon>Mediterraneibacter</taxon>
    </lineage>
</organism>
<dbReference type="EMBL" id="QRMI01000012">
    <property type="protein sequence ID" value="RHJ62063.1"/>
    <property type="molecule type" value="Genomic_DNA"/>
</dbReference>
<dbReference type="RefSeq" id="WP_005609611.1">
    <property type="nucleotide sequence ID" value="NZ_CABKOA010000036.1"/>
</dbReference>
<keyword evidence="1" id="KW-1133">Transmembrane helix</keyword>
<name>A0A3E4LVG6_9FIRM</name>
<evidence type="ECO:0000313" key="5">
    <source>
        <dbReference type="Proteomes" id="UP000260793"/>
    </source>
</evidence>
<dbReference type="EMBL" id="QSQN01000008">
    <property type="protein sequence ID" value="RGK41453.1"/>
    <property type="molecule type" value="Genomic_DNA"/>
</dbReference>
<evidence type="ECO:0000313" key="4">
    <source>
        <dbReference type="EMBL" id="RHJ62063.1"/>
    </source>
</evidence>
<evidence type="ECO:0000313" key="7">
    <source>
        <dbReference type="Proteomes" id="UP000285832"/>
    </source>
</evidence>
<comment type="caution">
    <text evidence="2">The sequence shown here is derived from an EMBL/GenBank/DDBJ whole genome shotgun (WGS) entry which is preliminary data.</text>
</comment>
<evidence type="ECO:0000313" key="6">
    <source>
        <dbReference type="Proteomes" id="UP000284902"/>
    </source>
</evidence>
<reference evidence="5 6" key="1">
    <citation type="submission" date="2018-08" db="EMBL/GenBank/DDBJ databases">
        <title>A genome reference for cultivated species of the human gut microbiota.</title>
        <authorList>
            <person name="Zou Y."/>
            <person name="Xue W."/>
            <person name="Luo G."/>
        </authorList>
    </citation>
    <scope>NUCLEOTIDE SEQUENCE [LARGE SCALE GENOMIC DNA]</scope>
    <source>
        <strain evidence="4 7">AM09-9</strain>
        <strain evidence="3 6">AM25-1LB</strain>
        <strain evidence="2 5">TF11-7</strain>
    </source>
</reference>
<gene>
    <name evidence="4" type="ORF">DW116_05980</name>
    <name evidence="3" type="ORF">DW672_01935</name>
    <name evidence="2" type="ORF">DXD17_04115</name>
</gene>